<dbReference type="PROSITE" id="PS50889">
    <property type="entry name" value="S4"/>
    <property type="match status" value="1"/>
</dbReference>
<dbReference type="GO" id="GO:0140098">
    <property type="term" value="F:catalytic activity, acting on RNA"/>
    <property type="evidence" value="ECO:0007669"/>
    <property type="project" value="UniProtKB-ARBA"/>
</dbReference>
<dbReference type="Proteomes" id="UP000070174">
    <property type="component" value="Unassembled WGS sequence"/>
</dbReference>
<organism evidence="8">
    <name type="scientific">Peptoniphilus harei</name>
    <dbReference type="NCBI Taxonomy" id="54005"/>
    <lineage>
        <taxon>Bacteria</taxon>
        <taxon>Bacillati</taxon>
        <taxon>Bacillota</taxon>
        <taxon>Tissierellia</taxon>
        <taxon>Tissierellales</taxon>
        <taxon>Peptoniphilaceae</taxon>
        <taxon>Peptoniphilus</taxon>
    </lineage>
</organism>
<accession>A0A133PRF5</accession>
<evidence type="ECO:0000259" key="7">
    <source>
        <dbReference type="Pfam" id="PF00849"/>
    </source>
</evidence>
<evidence type="ECO:0000256" key="2">
    <source>
        <dbReference type="ARBA" id="ARBA00010876"/>
    </source>
</evidence>
<dbReference type="InterPro" id="IPR006145">
    <property type="entry name" value="PsdUridine_synth_RsuA/RluA"/>
</dbReference>
<comment type="caution">
    <text evidence="8">The sequence shown here is derived from an EMBL/GenBank/DDBJ whole genome shotgun (WGS) entry which is preliminary data.</text>
</comment>
<dbReference type="PATRIC" id="fig|54005.3.peg.477"/>
<evidence type="ECO:0000256" key="6">
    <source>
        <dbReference type="RuleBase" id="RU362028"/>
    </source>
</evidence>
<comment type="catalytic activity">
    <reaction evidence="1 6">
        <text>a uridine in RNA = a pseudouridine in RNA</text>
        <dbReference type="Rhea" id="RHEA:48348"/>
        <dbReference type="Rhea" id="RHEA-COMP:12068"/>
        <dbReference type="Rhea" id="RHEA-COMP:12069"/>
        <dbReference type="ChEBI" id="CHEBI:65314"/>
        <dbReference type="ChEBI" id="CHEBI:65315"/>
    </reaction>
</comment>
<feature type="active site" evidence="4">
    <location>
        <position position="139"/>
    </location>
</feature>
<dbReference type="EMBL" id="LRQE01000015">
    <property type="protein sequence ID" value="KXA31370.1"/>
    <property type="molecule type" value="Genomic_DNA"/>
</dbReference>
<dbReference type="NCBIfam" id="TIGR00005">
    <property type="entry name" value="rluA_subfam"/>
    <property type="match status" value="1"/>
</dbReference>
<evidence type="ECO:0000256" key="4">
    <source>
        <dbReference type="PIRSR" id="PIRSR606225-1"/>
    </source>
</evidence>
<dbReference type="GO" id="GO:0000455">
    <property type="term" value="P:enzyme-directed rRNA pseudouridine synthesis"/>
    <property type="evidence" value="ECO:0007669"/>
    <property type="project" value="TreeGrafter"/>
</dbReference>
<dbReference type="PANTHER" id="PTHR21600">
    <property type="entry name" value="MITOCHONDRIAL RNA PSEUDOURIDINE SYNTHASE"/>
    <property type="match status" value="1"/>
</dbReference>
<dbReference type="InterPro" id="IPR050188">
    <property type="entry name" value="RluA_PseudoU_synthase"/>
</dbReference>
<reference evidence="8 9" key="1">
    <citation type="submission" date="2016-01" db="EMBL/GenBank/DDBJ databases">
        <authorList>
            <person name="Oliw E.H."/>
        </authorList>
    </citation>
    <scope>NUCLEOTIDE SEQUENCE [LARGE SCALE GENOMIC DNA]</scope>
    <source>
        <strain evidence="8 9">CMW7756A</strain>
    </source>
</reference>
<dbReference type="PROSITE" id="PS01129">
    <property type="entry name" value="PSI_RLU"/>
    <property type="match status" value="1"/>
</dbReference>
<sequence length="298" mass="34287">MYRLNSKDFINFKFNGNSGNKIKVNDFLKERGVSSRLIRKSVKSGNIYLNSRVNRKNKFLKKGDLVSLRFEDEEPNGVVEQKDLDIIYEDDDLVIVNKEPFMVTHTAKDDADGTLLNYLLGYFEDEGLKRKVRFVNRLDRDTSGLVVAAKNSFAQDKISSDFKEDVEKKYLAVVEGVFEEKEGLIDGPIATSEDGIRREVNYVIGKRSLTSYEVLDEYKDMSLVLLTLHTGRTHQIRVHMAHIGHHILGDSLYGKKSDLINRQALHSYSLKFKLPRNNKEIEVYAKLPKDFSFFPCSY</sequence>
<dbReference type="RefSeq" id="WP_060799756.1">
    <property type="nucleotide sequence ID" value="NZ_KQ957093.1"/>
</dbReference>
<dbReference type="InterPro" id="IPR006225">
    <property type="entry name" value="PsdUridine_synth_RluC/D"/>
</dbReference>
<comment type="function">
    <text evidence="6">Responsible for synthesis of pseudouridine from uracil.</text>
</comment>
<dbReference type="PANTHER" id="PTHR21600:SF44">
    <property type="entry name" value="RIBOSOMAL LARGE SUBUNIT PSEUDOURIDINE SYNTHASE D"/>
    <property type="match status" value="1"/>
</dbReference>
<dbReference type="EC" id="5.4.99.-" evidence="6"/>
<dbReference type="InterPro" id="IPR006224">
    <property type="entry name" value="PsdUridine_synth_RluA-like_CS"/>
</dbReference>
<protein>
    <recommendedName>
        <fullName evidence="6">Pseudouridine synthase</fullName>
        <ecNumber evidence="6">5.4.99.-</ecNumber>
    </recommendedName>
</protein>
<dbReference type="SUPFAM" id="SSF55120">
    <property type="entry name" value="Pseudouridine synthase"/>
    <property type="match status" value="1"/>
</dbReference>
<evidence type="ECO:0000313" key="9">
    <source>
        <dbReference type="Proteomes" id="UP000070174"/>
    </source>
</evidence>
<evidence type="ECO:0000313" key="8">
    <source>
        <dbReference type="EMBL" id="KXA31370.1"/>
    </source>
</evidence>
<comment type="similarity">
    <text evidence="2 6">Belongs to the pseudouridine synthase RluA family.</text>
</comment>
<keyword evidence="5" id="KW-0694">RNA-binding</keyword>
<feature type="domain" description="Pseudouridine synthase RsuA/RluA-like" evidence="7">
    <location>
        <begin position="92"/>
        <end position="242"/>
    </location>
</feature>
<dbReference type="Pfam" id="PF00849">
    <property type="entry name" value="PseudoU_synth_2"/>
    <property type="match status" value="1"/>
</dbReference>
<keyword evidence="3 6" id="KW-0413">Isomerase</keyword>
<dbReference type="GO" id="GO:0009982">
    <property type="term" value="F:pseudouridine synthase activity"/>
    <property type="evidence" value="ECO:0007669"/>
    <property type="project" value="InterPro"/>
</dbReference>
<dbReference type="GO" id="GO:0003723">
    <property type="term" value="F:RNA binding"/>
    <property type="evidence" value="ECO:0007669"/>
    <property type="project" value="UniProtKB-KW"/>
</dbReference>
<dbReference type="Gene3D" id="3.30.2350.10">
    <property type="entry name" value="Pseudouridine synthase"/>
    <property type="match status" value="1"/>
</dbReference>
<name>A0A133PRF5_9FIRM</name>
<dbReference type="CDD" id="cd02869">
    <property type="entry name" value="PseudoU_synth_RluA_like"/>
    <property type="match status" value="1"/>
</dbReference>
<proteinExistence type="inferred from homology"/>
<evidence type="ECO:0000256" key="1">
    <source>
        <dbReference type="ARBA" id="ARBA00000073"/>
    </source>
</evidence>
<dbReference type="AlphaFoldDB" id="A0A133PRF5"/>
<evidence type="ECO:0000256" key="5">
    <source>
        <dbReference type="PROSITE-ProRule" id="PRU00182"/>
    </source>
</evidence>
<evidence type="ECO:0000256" key="3">
    <source>
        <dbReference type="ARBA" id="ARBA00023235"/>
    </source>
</evidence>
<dbReference type="InterPro" id="IPR020103">
    <property type="entry name" value="PsdUridine_synth_cat_dom_sf"/>
</dbReference>
<gene>
    <name evidence="8" type="ORF">HMPREF3229_00484</name>
</gene>